<accession>A0AC34RAK6</accession>
<name>A0AC34RAK6_9BILA</name>
<evidence type="ECO:0000313" key="2">
    <source>
        <dbReference type="WBParaSite" id="JU765_v2.g4888.t1"/>
    </source>
</evidence>
<sequence>MFFITKTIVIPKYDNTVCLSFGCTQSAVYVNNYVYCRDGLAMLNMIVGFVLLYQVKRKLSSTERKKKSNRLVFLTLMLTFALDLFPHILSTVVNLMTQDNTYRYLGPYTTVIISFESAGCAILYFKAYRKQGNVSKANSNQTTTFSNQLTKHNTSPFHTKKITTTTSQNFQPLFVKVT</sequence>
<protein>
    <submittedName>
        <fullName evidence="2">Vomeronasal type-1 receptor</fullName>
    </submittedName>
</protein>
<organism evidence="1 2">
    <name type="scientific">Panagrolaimus sp. JU765</name>
    <dbReference type="NCBI Taxonomy" id="591449"/>
    <lineage>
        <taxon>Eukaryota</taxon>
        <taxon>Metazoa</taxon>
        <taxon>Ecdysozoa</taxon>
        <taxon>Nematoda</taxon>
        <taxon>Chromadorea</taxon>
        <taxon>Rhabditida</taxon>
        <taxon>Tylenchina</taxon>
        <taxon>Panagrolaimomorpha</taxon>
        <taxon>Panagrolaimoidea</taxon>
        <taxon>Panagrolaimidae</taxon>
        <taxon>Panagrolaimus</taxon>
    </lineage>
</organism>
<dbReference type="Proteomes" id="UP000887576">
    <property type="component" value="Unplaced"/>
</dbReference>
<evidence type="ECO:0000313" key="1">
    <source>
        <dbReference type="Proteomes" id="UP000887576"/>
    </source>
</evidence>
<proteinExistence type="predicted"/>
<dbReference type="WBParaSite" id="JU765_v2.g4888.t1">
    <property type="protein sequence ID" value="JU765_v2.g4888.t1"/>
    <property type="gene ID" value="JU765_v2.g4888"/>
</dbReference>
<reference evidence="2" key="1">
    <citation type="submission" date="2022-11" db="UniProtKB">
        <authorList>
            <consortium name="WormBaseParasite"/>
        </authorList>
    </citation>
    <scope>IDENTIFICATION</scope>
</reference>